<dbReference type="Pfam" id="PF03069">
    <property type="entry name" value="FmdA_AmdA"/>
    <property type="match status" value="2"/>
</dbReference>
<dbReference type="Gene3D" id="2.60.120.580">
    <property type="entry name" value="Acetamidase/Formamidase-like domains"/>
    <property type="match status" value="2"/>
</dbReference>
<keyword evidence="6" id="KW-1185">Reference proteome</keyword>
<proteinExistence type="predicted"/>
<dbReference type="SUPFAM" id="SSF141130">
    <property type="entry name" value="Acetamidase/Formamidase-like"/>
    <property type="match status" value="1"/>
</dbReference>
<dbReference type="Proteomes" id="UP000002745">
    <property type="component" value="Chromosome"/>
</dbReference>
<dbReference type="eggNOG" id="COG2421">
    <property type="taxonomic scope" value="Bacteria"/>
</dbReference>
<evidence type="ECO:0000313" key="5">
    <source>
        <dbReference type="EMBL" id="ACT60229.1"/>
    </source>
</evidence>
<dbReference type="InterPro" id="IPR018060">
    <property type="entry name" value="HTH_AraC"/>
</dbReference>
<evidence type="ECO:0000256" key="3">
    <source>
        <dbReference type="ARBA" id="ARBA00023163"/>
    </source>
</evidence>
<organism evidence="5 6">
    <name type="scientific">Hirschia baltica (strain ATCC 49814 / DSM 5838 / IFAM 1418)</name>
    <dbReference type="NCBI Taxonomy" id="582402"/>
    <lineage>
        <taxon>Bacteria</taxon>
        <taxon>Pseudomonadati</taxon>
        <taxon>Pseudomonadota</taxon>
        <taxon>Alphaproteobacteria</taxon>
        <taxon>Hyphomonadales</taxon>
        <taxon>Hyphomonadaceae</taxon>
        <taxon>Hirschia</taxon>
    </lineage>
</organism>
<keyword evidence="2" id="KW-0238">DNA-binding</keyword>
<dbReference type="KEGG" id="hba:Hbal_2554"/>
<dbReference type="InterPro" id="IPR020449">
    <property type="entry name" value="Tscrpt_reg_AraC-type_HTH"/>
</dbReference>
<gene>
    <name evidence="5" type="ordered locus">Hbal_2554</name>
</gene>
<dbReference type="HOGENOM" id="CLU_360519_0_0_5"/>
<dbReference type="STRING" id="582402.Hbal_2554"/>
<dbReference type="PANTHER" id="PTHR31891:SF1">
    <property type="entry name" value="FORMAMIDASE C869.04-RELATED"/>
    <property type="match status" value="1"/>
</dbReference>
<keyword evidence="3" id="KW-0804">Transcription</keyword>
<dbReference type="EMBL" id="CP001678">
    <property type="protein sequence ID" value="ACT60229.1"/>
    <property type="molecule type" value="Genomic_DNA"/>
</dbReference>
<dbReference type="GO" id="GO:0003700">
    <property type="term" value="F:DNA-binding transcription factor activity"/>
    <property type="evidence" value="ECO:0007669"/>
    <property type="project" value="InterPro"/>
</dbReference>
<dbReference type="GO" id="GO:0043565">
    <property type="term" value="F:sequence-specific DNA binding"/>
    <property type="evidence" value="ECO:0007669"/>
    <property type="project" value="InterPro"/>
</dbReference>
<dbReference type="Gene3D" id="3.10.28.20">
    <property type="entry name" value="Acetamidase/Formamidase-like domains"/>
    <property type="match status" value="1"/>
</dbReference>
<dbReference type="SMART" id="SM00342">
    <property type="entry name" value="HTH_ARAC"/>
    <property type="match status" value="1"/>
</dbReference>
<dbReference type="Pfam" id="PF12833">
    <property type="entry name" value="HTH_18"/>
    <property type="match status" value="1"/>
</dbReference>
<dbReference type="AlphaFoldDB" id="C6XP49"/>
<name>C6XP49_HIRBI</name>
<dbReference type="OrthoDB" id="345413at2"/>
<dbReference type="RefSeq" id="WP_015828379.1">
    <property type="nucleotide sequence ID" value="NC_012982.1"/>
</dbReference>
<feature type="domain" description="HTH araC/xylS-type" evidence="4">
    <location>
        <begin position="206"/>
        <end position="307"/>
    </location>
</feature>
<accession>C6XP49</accession>
<evidence type="ECO:0000313" key="6">
    <source>
        <dbReference type="Proteomes" id="UP000002745"/>
    </source>
</evidence>
<dbReference type="PRINTS" id="PR00032">
    <property type="entry name" value="HTHARAC"/>
</dbReference>
<dbReference type="InterPro" id="IPR009057">
    <property type="entry name" value="Homeodomain-like_sf"/>
</dbReference>
<sequence>MQFTTNAYPKQQRKDAWNFVLQRFSLSLLMSDEEPYGELASFKTGQNIQFIRIACTSQTIAMNLDEGQPCFWMILALEGGVTVTSSKSSKDIKEGDIIYGGSNTPIKLTLLKESRFLIICVPDTLPVLKSRVPLQKDISNLVSETTMGRMFSGLLRSVADVIADVTDDQLRPIETALPEFIAATLINNAPAKELGGAAGAKAALLERIFQSIEIRLSDPDLNVYQIAKEQGVSTRYLQKLFETTGDSFSHFVKDRRLERCRLDLRSPLHAQRTISEILFQWGFNDSASFSRAFREKYGISPRDYRRAPPEEIEVNPVLQRGRPEGLKDQKIDKEFSYSDLEENNDHDEESVEVQNSVRHHHLPATPETIHWGYFSSALKPAVTVQSGDYVTIEALTHHAYDDYERMIKGDPGAEAVFEWTADHKAVDRRGAGPMDATSEGRGAGEGYGVHICTGPVEIAGAKPGDIVEVRILDINPRPSANHRYAGRSFGSNLAAFWGFHFSDILTEPTHREVVTIYEVEKEHGRACAHAVYNYRWTPQTDPFGVLHERYDYPGVPVDHSKIEKNYDILRNVEIPIRPHFGVIGLAPPVNKLVDSVPPSNFGGNLDNWRIGPGTSLFLPVGVDGAMLSIGDPHASQGDSELCGTAIECSMTALIQPILHTSNNMRGYIKDLDYPLLETTTEWVIFGFSHPDYLKELGVNAQSDIYKKSSIDLAMRDCFRKARRFLMSAKTLSEDEAISLLSVGIDFGISQVANGNWGVHAVIRKELFNGGD</sequence>
<keyword evidence="1" id="KW-0805">Transcription regulation</keyword>
<dbReference type="Gene3D" id="1.10.10.60">
    <property type="entry name" value="Homeodomain-like"/>
    <property type="match status" value="1"/>
</dbReference>
<reference evidence="6" key="1">
    <citation type="journal article" date="2011" name="J. Bacteriol.">
        <title>Genome sequences of eight morphologically diverse alphaproteobacteria.</title>
        <authorList>
            <consortium name="US DOE Joint Genome Institute"/>
            <person name="Brown P.J."/>
            <person name="Kysela D.T."/>
            <person name="Buechlein A."/>
            <person name="Hemmerich C."/>
            <person name="Brun Y.V."/>
        </authorList>
    </citation>
    <scope>NUCLEOTIDE SEQUENCE [LARGE SCALE GENOMIC DNA]</scope>
    <source>
        <strain evidence="6">ATCC 49814 / DSM 5838 / IFAM 1418</strain>
    </source>
</reference>
<dbReference type="InterPro" id="IPR004304">
    <property type="entry name" value="FmdA_AmdA"/>
</dbReference>
<dbReference type="eggNOG" id="COG2207">
    <property type="taxonomic scope" value="Bacteria"/>
</dbReference>
<dbReference type="GO" id="GO:0016811">
    <property type="term" value="F:hydrolase activity, acting on carbon-nitrogen (but not peptide) bonds, in linear amides"/>
    <property type="evidence" value="ECO:0007669"/>
    <property type="project" value="InterPro"/>
</dbReference>
<dbReference type="PROSITE" id="PS01124">
    <property type="entry name" value="HTH_ARAC_FAMILY_2"/>
    <property type="match status" value="1"/>
</dbReference>
<evidence type="ECO:0000259" key="4">
    <source>
        <dbReference type="PROSITE" id="PS01124"/>
    </source>
</evidence>
<dbReference type="SUPFAM" id="SSF46689">
    <property type="entry name" value="Homeodomain-like"/>
    <property type="match status" value="1"/>
</dbReference>
<dbReference type="PANTHER" id="PTHR31891">
    <property type="entry name" value="FORMAMIDASE C869.04-RELATED"/>
    <property type="match status" value="1"/>
</dbReference>
<evidence type="ECO:0000256" key="1">
    <source>
        <dbReference type="ARBA" id="ARBA00023015"/>
    </source>
</evidence>
<evidence type="ECO:0000256" key="2">
    <source>
        <dbReference type="ARBA" id="ARBA00023125"/>
    </source>
</evidence>
<protein>
    <submittedName>
        <fullName evidence="5">Transcriptional regulator, AraC family with acetamidase/formamidase activity</fullName>
    </submittedName>
</protein>